<gene>
    <name evidence="1" type="primary">Acey_s0005.g2417</name>
    <name evidence="1" type="ORF">Y032_0005g2417</name>
</gene>
<dbReference type="InterPro" id="IPR035940">
    <property type="entry name" value="CAP_sf"/>
</dbReference>
<reference evidence="2" key="1">
    <citation type="journal article" date="2015" name="Nat. Genet.">
        <title>The genome and transcriptome of the zoonotic hookworm Ancylostoma ceylanicum identify infection-specific gene families.</title>
        <authorList>
            <person name="Schwarz E.M."/>
            <person name="Hu Y."/>
            <person name="Antoshechkin I."/>
            <person name="Miller M.M."/>
            <person name="Sternberg P.W."/>
            <person name="Aroian R.V."/>
        </authorList>
    </citation>
    <scope>NUCLEOTIDE SEQUENCE</scope>
    <source>
        <strain evidence="2">HY135</strain>
    </source>
</reference>
<sequence length="104" mass="11430">MNSMVIAQVTHMNLNYDHEILQDGMGYNLPVGMFHRQVHDVQQIRRCMSIFAKVPSMLGFLILNTMLCFRGNIVNNNIYNVGAPCTGCPTGAGGCNSSEGLCHP</sequence>
<organism evidence="1 2">
    <name type="scientific">Ancylostoma ceylanicum</name>
    <dbReference type="NCBI Taxonomy" id="53326"/>
    <lineage>
        <taxon>Eukaryota</taxon>
        <taxon>Metazoa</taxon>
        <taxon>Ecdysozoa</taxon>
        <taxon>Nematoda</taxon>
        <taxon>Chromadorea</taxon>
        <taxon>Rhabditida</taxon>
        <taxon>Rhabditina</taxon>
        <taxon>Rhabditomorpha</taxon>
        <taxon>Strongyloidea</taxon>
        <taxon>Ancylostomatidae</taxon>
        <taxon>Ancylostomatinae</taxon>
        <taxon>Ancylostoma</taxon>
    </lineage>
</organism>
<dbReference type="AlphaFoldDB" id="A0A016VR89"/>
<dbReference type="EMBL" id="JARK01001341">
    <property type="protein sequence ID" value="EYC30049.1"/>
    <property type="molecule type" value="Genomic_DNA"/>
</dbReference>
<evidence type="ECO:0000313" key="2">
    <source>
        <dbReference type="Proteomes" id="UP000024635"/>
    </source>
</evidence>
<evidence type="ECO:0000313" key="1">
    <source>
        <dbReference type="EMBL" id="EYC30049.1"/>
    </source>
</evidence>
<name>A0A016VR89_9BILA</name>
<dbReference type="Proteomes" id="UP000024635">
    <property type="component" value="Unassembled WGS sequence"/>
</dbReference>
<protein>
    <submittedName>
        <fullName evidence="1">Uncharacterized protein</fullName>
    </submittedName>
</protein>
<accession>A0A016VR89</accession>
<proteinExistence type="predicted"/>
<comment type="caution">
    <text evidence="1">The sequence shown here is derived from an EMBL/GenBank/DDBJ whole genome shotgun (WGS) entry which is preliminary data.</text>
</comment>
<dbReference type="Gene3D" id="3.40.33.10">
    <property type="entry name" value="CAP"/>
    <property type="match status" value="1"/>
</dbReference>
<keyword evidence="2" id="KW-1185">Reference proteome</keyword>